<name>A0A0D3BCE3_BRAOL</name>
<evidence type="ECO:0000259" key="2">
    <source>
        <dbReference type="PROSITE" id="PS50144"/>
    </source>
</evidence>
<feature type="domain" description="MATH" evidence="2">
    <location>
        <begin position="1"/>
        <end position="143"/>
    </location>
</feature>
<dbReference type="SUPFAM" id="SSF49599">
    <property type="entry name" value="TRAF domain-like"/>
    <property type="match status" value="1"/>
</dbReference>
<dbReference type="Proteomes" id="UP000032141">
    <property type="component" value="Chromosome C3"/>
</dbReference>
<evidence type="ECO:0000256" key="1">
    <source>
        <dbReference type="SAM" id="MobiDB-lite"/>
    </source>
</evidence>
<dbReference type="Gramene" id="Bo3g075000.1">
    <property type="protein sequence ID" value="Bo3g075000.1"/>
    <property type="gene ID" value="Bo3g075000"/>
</dbReference>
<accession>A0A0D3BCE3</accession>
<dbReference type="PROSITE" id="PS50144">
    <property type="entry name" value="MATH"/>
    <property type="match status" value="1"/>
</dbReference>
<feature type="region of interest" description="Disordered" evidence="1">
    <location>
        <begin position="1"/>
        <end position="28"/>
    </location>
</feature>
<keyword evidence="4" id="KW-1185">Reference proteome</keyword>
<organism evidence="3 4">
    <name type="scientific">Brassica oleracea var. oleracea</name>
    <dbReference type="NCBI Taxonomy" id="109376"/>
    <lineage>
        <taxon>Eukaryota</taxon>
        <taxon>Viridiplantae</taxon>
        <taxon>Streptophyta</taxon>
        <taxon>Embryophyta</taxon>
        <taxon>Tracheophyta</taxon>
        <taxon>Spermatophyta</taxon>
        <taxon>Magnoliopsida</taxon>
        <taxon>eudicotyledons</taxon>
        <taxon>Gunneridae</taxon>
        <taxon>Pentapetalae</taxon>
        <taxon>rosids</taxon>
        <taxon>malvids</taxon>
        <taxon>Brassicales</taxon>
        <taxon>Brassicaceae</taxon>
        <taxon>Brassiceae</taxon>
        <taxon>Brassica</taxon>
    </lineage>
</organism>
<evidence type="ECO:0000313" key="3">
    <source>
        <dbReference type="EnsemblPlants" id="Bo3g075000.1"/>
    </source>
</evidence>
<protein>
    <recommendedName>
        <fullName evidence="2">MATH domain-containing protein</fullName>
    </recommendedName>
</protein>
<dbReference type="Pfam" id="PF22486">
    <property type="entry name" value="MATH_2"/>
    <property type="match status" value="1"/>
</dbReference>
<reference evidence="3" key="2">
    <citation type="submission" date="2015-03" db="UniProtKB">
        <authorList>
            <consortium name="EnsemblPlants"/>
        </authorList>
    </citation>
    <scope>IDENTIFICATION</scope>
</reference>
<evidence type="ECO:0000313" key="4">
    <source>
        <dbReference type="Proteomes" id="UP000032141"/>
    </source>
</evidence>
<sequence>MNLMTQSKESDSYLDTGDDASSSIKASTRDPSMLSELIAKRSFRASQNLSNQTSTVLKQRPAFNLASKVDEAAIPGERFLGILMLERKKLMNLKAPNTLILADHWFTSPGLGWGYHEFIPLADLRDSWKGFVMNDVLIVEVEMEAISSTKYFPS</sequence>
<dbReference type="InterPro" id="IPR002083">
    <property type="entry name" value="MATH/TRAF_dom"/>
</dbReference>
<reference evidence="3 4" key="1">
    <citation type="journal article" date="2014" name="Genome Biol.">
        <title>Transcriptome and methylome profiling reveals relics of genome dominance in the mesopolyploid Brassica oleracea.</title>
        <authorList>
            <person name="Parkin I.A."/>
            <person name="Koh C."/>
            <person name="Tang H."/>
            <person name="Robinson S.J."/>
            <person name="Kagale S."/>
            <person name="Clarke W.E."/>
            <person name="Town C.D."/>
            <person name="Nixon J."/>
            <person name="Krishnakumar V."/>
            <person name="Bidwell S.L."/>
            <person name="Denoeud F."/>
            <person name="Belcram H."/>
            <person name="Links M.G."/>
            <person name="Just J."/>
            <person name="Clarke C."/>
            <person name="Bender T."/>
            <person name="Huebert T."/>
            <person name="Mason A.S."/>
            <person name="Pires J.C."/>
            <person name="Barker G."/>
            <person name="Moore J."/>
            <person name="Walley P.G."/>
            <person name="Manoli S."/>
            <person name="Batley J."/>
            <person name="Edwards D."/>
            <person name="Nelson M.N."/>
            <person name="Wang X."/>
            <person name="Paterson A.H."/>
            <person name="King G."/>
            <person name="Bancroft I."/>
            <person name="Chalhoub B."/>
            <person name="Sharpe A.G."/>
        </authorList>
    </citation>
    <scope>NUCLEOTIDE SEQUENCE</scope>
    <source>
        <strain evidence="3 4">cv. TO1000</strain>
    </source>
</reference>
<dbReference type="CDD" id="cd00121">
    <property type="entry name" value="MATH"/>
    <property type="match status" value="1"/>
</dbReference>
<dbReference type="AlphaFoldDB" id="A0A0D3BCE3"/>
<dbReference type="EnsemblPlants" id="Bo3g075000.1">
    <property type="protein sequence ID" value="Bo3g075000.1"/>
    <property type="gene ID" value="Bo3g075000"/>
</dbReference>
<dbReference type="InterPro" id="IPR008974">
    <property type="entry name" value="TRAF-like"/>
</dbReference>
<proteinExistence type="predicted"/>
<dbReference type="eggNOG" id="KOG1987">
    <property type="taxonomic scope" value="Eukaryota"/>
</dbReference>
<dbReference type="Gene3D" id="2.60.210.10">
    <property type="entry name" value="Apoptosis, Tumor Necrosis Factor Receptor Associated Protein 2, Chain A"/>
    <property type="match status" value="1"/>
</dbReference>
<feature type="compositionally biased region" description="Polar residues" evidence="1">
    <location>
        <begin position="19"/>
        <end position="28"/>
    </location>
</feature>
<dbReference type="HOGENOM" id="CLU_1706710_0_0_1"/>